<dbReference type="InterPro" id="IPR036691">
    <property type="entry name" value="Endo/exonu/phosph_ase_sf"/>
</dbReference>
<dbReference type="InterPro" id="IPR005135">
    <property type="entry name" value="Endo/exonuclease/phosphatase"/>
</dbReference>
<dbReference type="PANTHER" id="PTHR14859">
    <property type="entry name" value="CALCOFLUOR WHITE HYPERSENSITIVE PROTEIN PRECURSOR"/>
    <property type="match status" value="1"/>
</dbReference>
<evidence type="ECO:0000313" key="3">
    <source>
        <dbReference type="EMBL" id="MCX2838560.1"/>
    </source>
</evidence>
<name>A0A9X3D035_9FLAO</name>
<keyword evidence="4" id="KW-1185">Reference proteome</keyword>
<dbReference type="PANTHER" id="PTHR14859:SF15">
    <property type="entry name" value="ENDONUCLEASE_EXONUCLEASE_PHOSPHATASE DOMAIN-CONTAINING PROTEIN"/>
    <property type="match status" value="1"/>
</dbReference>
<dbReference type="AlphaFoldDB" id="A0A9X3D035"/>
<dbReference type="Proteomes" id="UP001148482">
    <property type="component" value="Unassembled WGS sequence"/>
</dbReference>
<organism evidence="3 4">
    <name type="scientific">Salinimicrobium profundisediminis</name>
    <dbReference type="NCBI Taxonomy" id="2994553"/>
    <lineage>
        <taxon>Bacteria</taxon>
        <taxon>Pseudomonadati</taxon>
        <taxon>Bacteroidota</taxon>
        <taxon>Flavobacteriia</taxon>
        <taxon>Flavobacteriales</taxon>
        <taxon>Flavobacteriaceae</taxon>
        <taxon>Salinimicrobium</taxon>
    </lineage>
</organism>
<proteinExistence type="predicted"/>
<keyword evidence="1" id="KW-0732">Signal</keyword>
<feature type="chain" id="PRO_5040886238" evidence="1">
    <location>
        <begin position="20"/>
        <end position="265"/>
    </location>
</feature>
<evidence type="ECO:0000259" key="2">
    <source>
        <dbReference type="Pfam" id="PF03372"/>
    </source>
</evidence>
<dbReference type="Gene3D" id="3.60.10.10">
    <property type="entry name" value="Endonuclease/exonuclease/phosphatase"/>
    <property type="match status" value="1"/>
</dbReference>
<dbReference type="GO" id="GO:0004519">
    <property type="term" value="F:endonuclease activity"/>
    <property type="evidence" value="ECO:0007669"/>
    <property type="project" value="UniProtKB-KW"/>
</dbReference>
<dbReference type="RefSeq" id="WP_266069821.1">
    <property type="nucleotide sequence ID" value="NZ_JAPJDA010000015.1"/>
</dbReference>
<dbReference type="SUPFAM" id="SSF56219">
    <property type="entry name" value="DNase I-like"/>
    <property type="match status" value="1"/>
</dbReference>
<keyword evidence="3" id="KW-0255">Endonuclease</keyword>
<dbReference type="Pfam" id="PF03372">
    <property type="entry name" value="Exo_endo_phos"/>
    <property type="match status" value="1"/>
</dbReference>
<sequence length="265" mass="29790">MRNLSIFFLLLLFCTAGNSQEAREEKMVVSVLTYNILHGATTNRDNNLDVVAKVINELQPDIIALQEVDFRTNRVEKRDINTELALKTGMSSIFAKAMDFDGGEYGQSLFYRGTFLETGKIALPGAPGKEPRIAVAANMVLGSRDTIRIIGTHLDHVENSPDRLAQAKRINSLLKNDKFPTLLAGDLNDIPGSETINIFEERWTSTYDKAAPEFTFPSHAPERKIDYIMFSPENRWKVLEKKVVCDEIASDHCAYLVVLELLPQK</sequence>
<dbReference type="EMBL" id="JAPJDA010000015">
    <property type="protein sequence ID" value="MCX2838560.1"/>
    <property type="molecule type" value="Genomic_DNA"/>
</dbReference>
<reference evidence="3" key="1">
    <citation type="submission" date="2022-11" db="EMBL/GenBank/DDBJ databases">
        <title>Salinimicrobium profundisediminis sp. nov., isolated from deep-sea sediment of the Mariana Trench.</title>
        <authorList>
            <person name="Fu H."/>
        </authorList>
    </citation>
    <scope>NUCLEOTIDE SEQUENCE</scope>
    <source>
        <strain evidence="3">MT39</strain>
    </source>
</reference>
<accession>A0A9X3D035</accession>
<keyword evidence="3" id="KW-0540">Nuclease</keyword>
<feature type="signal peptide" evidence="1">
    <location>
        <begin position="1"/>
        <end position="19"/>
    </location>
</feature>
<keyword evidence="3" id="KW-0378">Hydrolase</keyword>
<comment type="caution">
    <text evidence="3">The sequence shown here is derived from an EMBL/GenBank/DDBJ whole genome shotgun (WGS) entry which is preliminary data.</text>
</comment>
<evidence type="ECO:0000256" key="1">
    <source>
        <dbReference type="SAM" id="SignalP"/>
    </source>
</evidence>
<feature type="domain" description="Endonuclease/exonuclease/phosphatase" evidence="2">
    <location>
        <begin position="32"/>
        <end position="252"/>
    </location>
</feature>
<evidence type="ECO:0000313" key="4">
    <source>
        <dbReference type="Proteomes" id="UP001148482"/>
    </source>
</evidence>
<dbReference type="GO" id="GO:0016020">
    <property type="term" value="C:membrane"/>
    <property type="evidence" value="ECO:0007669"/>
    <property type="project" value="GOC"/>
</dbReference>
<gene>
    <name evidence="3" type="ORF">OQ279_10370</name>
</gene>
<protein>
    <submittedName>
        <fullName evidence="3">Endonuclease/exonuclease/phosphatase family protein</fullName>
    </submittedName>
</protein>
<dbReference type="GO" id="GO:0006506">
    <property type="term" value="P:GPI anchor biosynthetic process"/>
    <property type="evidence" value="ECO:0007669"/>
    <property type="project" value="TreeGrafter"/>
</dbReference>
<dbReference type="InterPro" id="IPR051916">
    <property type="entry name" value="GPI-anchor_lipid_remodeler"/>
</dbReference>